<name>A6K961_RAT</name>
<dbReference type="AlphaFoldDB" id="A6K961"/>
<sequence length="37" mass="4571">MENIPMLPHHHHNMKRCKVFRPNTHAPSKFQCHYFQK</sequence>
<dbReference type="EMBL" id="CH474029">
    <property type="protein sequence ID" value="EDL89481.1"/>
    <property type="molecule type" value="Genomic_DNA"/>
</dbReference>
<protein>
    <submittedName>
        <fullName evidence="1">RCG29324</fullName>
    </submittedName>
</protein>
<evidence type="ECO:0000313" key="2">
    <source>
        <dbReference type="Proteomes" id="UP000234681"/>
    </source>
</evidence>
<reference evidence="2" key="1">
    <citation type="submission" date="2005-09" db="EMBL/GenBank/DDBJ databases">
        <authorList>
            <person name="Mural R.J."/>
            <person name="Li P.W."/>
            <person name="Adams M.D."/>
            <person name="Amanatides P.G."/>
            <person name="Baden-Tillson H."/>
            <person name="Barnstead M."/>
            <person name="Chin S.H."/>
            <person name="Dew I."/>
            <person name="Evans C.A."/>
            <person name="Ferriera S."/>
            <person name="Flanigan M."/>
            <person name="Fosler C."/>
            <person name="Glodek A."/>
            <person name="Gu Z."/>
            <person name="Holt R.A."/>
            <person name="Jennings D."/>
            <person name="Kraft C.L."/>
            <person name="Lu F."/>
            <person name="Nguyen T."/>
            <person name="Nusskern D.R."/>
            <person name="Pfannkoch C.M."/>
            <person name="Sitter C."/>
            <person name="Sutton G.G."/>
            <person name="Venter J.C."/>
            <person name="Wang Z."/>
            <person name="Woodage T."/>
            <person name="Zheng X.H."/>
            <person name="Zhong F."/>
        </authorList>
    </citation>
    <scope>NUCLEOTIDE SEQUENCE [LARGE SCALE GENOMIC DNA]</scope>
    <source>
        <strain>BN</strain>
        <strain evidence="2">Sprague-Dawley</strain>
    </source>
</reference>
<dbReference type="Proteomes" id="UP000234681">
    <property type="component" value="Chromosome 7"/>
</dbReference>
<proteinExistence type="predicted"/>
<accession>A6K961</accession>
<gene>
    <name evidence="1" type="ORF">rCG_29324</name>
</gene>
<evidence type="ECO:0000313" key="1">
    <source>
        <dbReference type="EMBL" id="EDL89481.1"/>
    </source>
</evidence>
<organism evidence="1 2">
    <name type="scientific">Rattus norvegicus</name>
    <name type="common">Rat</name>
    <dbReference type="NCBI Taxonomy" id="10116"/>
    <lineage>
        <taxon>Eukaryota</taxon>
        <taxon>Metazoa</taxon>
        <taxon>Chordata</taxon>
        <taxon>Craniata</taxon>
        <taxon>Vertebrata</taxon>
        <taxon>Euteleostomi</taxon>
        <taxon>Mammalia</taxon>
        <taxon>Eutheria</taxon>
        <taxon>Euarchontoglires</taxon>
        <taxon>Glires</taxon>
        <taxon>Rodentia</taxon>
        <taxon>Myomorpha</taxon>
        <taxon>Muroidea</taxon>
        <taxon>Muridae</taxon>
        <taxon>Murinae</taxon>
        <taxon>Rattus</taxon>
    </lineage>
</organism>